<keyword evidence="11" id="KW-1185">Reference proteome</keyword>
<evidence type="ECO:0000259" key="9">
    <source>
        <dbReference type="PROSITE" id="PS50929"/>
    </source>
</evidence>
<evidence type="ECO:0000256" key="5">
    <source>
        <dbReference type="ARBA" id="ARBA00022989"/>
    </source>
</evidence>
<organism evidence="10 11">
    <name type="scientific">Copranaerobaculum intestinale</name>
    <dbReference type="NCBI Taxonomy" id="2692629"/>
    <lineage>
        <taxon>Bacteria</taxon>
        <taxon>Bacillati</taxon>
        <taxon>Bacillota</taxon>
        <taxon>Erysipelotrichia</taxon>
        <taxon>Erysipelotrichales</taxon>
        <taxon>Erysipelotrichaceae</taxon>
        <taxon>Copranaerobaculum</taxon>
    </lineage>
</organism>
<dbReference type="Gene3D" id="3.40.50.300">
    <property type="entry name" value="P-loop containing nucleotide triphosphate hydrolases"/>
    <property type="match status" value="1"/>
</dbReference>
<feature type="domain" description="ABC transmembrane type-1" evidence="9">
    <location>
        <begin position="13"/>
        <end position="294"/>
    </location>
</feature>
<evidence type="ECO:0000259" key="8">
    <source>
        <dbReference type="PROSITE" id="PS50893"/>
    </source>
</evidence>
<dbReference type="InterPro" id="IPR039421">
    <property type="entry name" value="Type_1_exporter"/>
</dbReference>
<dbReference type="PROSITE" id="PS50929">
    <property type="entry name" value="ABC_TM1F"/>
    <property type="match status" value="1"/>
</dbReference>
<comment type="subcellular location">
    <subcellularLocation>
        <location evidence="1">Cell membrane</location>
        <topology evidence="1">Multi-pass membrane protein</topology>
    </subcellularLocation>
</comment>
<name>A0A6N8U5E1_9FIRM</name>
<dbReference type="InterPro" id="IPR003439">
    <property type="entry name" value="ABC_transporter-like_ATP-bd"/>
</dbReference>
<evidence type="ECO:0000313" key="10">
    <source>
        <dbReference type="EMBL" id="MXQ72735.1"/>
    </source>
</evidence>
<dbReference type="InterPro" id="IPR036640">
    <property type="entry name" value="ABC1_TM_sf"/>
</dbReference>
<dbReference type="AlphaFoldDB" id="A0A6N8U5E1"/>
<dbReference type="CDD" id="cd03228">
    <property type="entry name" value="ABCC_MRP_Like"/>
    <property type="match status" value="1"/>
</dbReference>
<dbReference type="PANTHER" id="PTHR43394:SF1">
    <property type="entry name" value="ATP-BINDING CASSETTE SUB-FAMILY B MEMBER 10, MITOCHONDRIAL"/>
    <property type="match status" value="1"/>
</dbReference>
<dbReference type="PROSITE" id="PS00211">
    <property type="entry name" value="ABC_TRANSPORTER_1"/>
    <property type="match status" value="1"/>
</dbReference>
<keyword evidence="3" id="KW-0547">Nucleotide-binding</keyword>
<sequence>MQYYIYRHKLPLLISSLCYLVSAGLEVLFAFYLGDMIDYILKGQEANLYWASLQVVLAVVGTLLTLIIATYTKRVFVEKVMTHVKKDIAAKLFRVPYAAFEAEDNAYYLNLLSNDMNLLDDEYLKYMTMIAMHASQFILALGALLSINVFLTICFALLLLLPISVPMLFSKRLQRNKEHLSEDNEAYTFCVKEMIEGYECIRTNNIAAKFLNRFDRDTKQREASRRRSTALEMNSFNTSGMLGAISQCLCFLIGGLLVIRGELTAGMLMTAVQLLNYVVNPIASFSEILTYMKGAKPIIDKVQTFLHQNEEREDKQQSLDLADEWNLSYQNVSFGYTERPVIENFSDTFSAGQKYAIIGTSGCGKSTVTRLLMQYYQDYQGTIQIGHQSASRIRKQDIYDLISVVHQNTFIFNDTILNNITMYRDYDEQLVQSVIDKVNLTELMKAHGNEPIGDFGRSISGGEKQRIAIARALLKQSRVIIFDEACASLDPNNAHMINDLIFSLQDILCIVVTHDWTPAFLERFHRVIKMDQACQSIA</sequence>
<dbReference type="SMART" id="SM00382">
    <property type="entry name" value="AAA"/>
    <property type="match status" value="1"/>
</dbReference>
<dbReference type="Proteomes" id="UP000434036">
    <property type="component" value="Unassembled WGS sequence"/>
</dbReference>
<evidence type="ECO:0000256" key="2">
    <source>
        <dbReference type="ARBA" id="ARBA00022692"/>
    </source>
</evidence>
<keyword evidence="2 7" id="KW-0812">Transmembrane</keyword>
<proteinExistence type="predicted"/>
<evidence type="ECO:0000256" key="4">
    <source>
        <dbReference type="ARBA" id="ARBA00022840"/>
    </source>
</evidence>
<feature type="transmembrane region" description="Helical" evidence="7">
    <location>
        <begin position="48"/>
        <end position="71"/>
    </location>
</feature>
<dbReference type="GO" id="GO:0015421">
    <property type="term" value="F:ABC-type oligopeptide transporter activity"/>
    <property type="evidence" value="ECO:0007669"/>
    <property type="project" value="TreeGrafter"/>
</dbReference>
<keyword evidence="6 7" id="KW-0472">Membrane</keyword>
<dbReference type="InterPro" id="IPR017871">
    <property type="entry name" value="ABC_transporter-like_CS"/>
</dbReference>
<dbReference type="EMBL" id="WUUQ01000001">
    <property type="protein sequence ID" value="MXQ72735.1"/>
    <property type="molecule type" value="Genomic_DNA"/>
</dbReference>
<accession>A0A6N8U5E1</accession>
<feature type="domain" description="ABC transporter" evidence="8">
    <location>
        <begin position="327"/>
        <end position="537"/>
    </location>
</feature>
<dbReference type="InterPro" id="IPR027417">
    <property type="entry name" value="P-loop_NTPase"/>
</dbReference>
<dbReference type="RefSeq" id="WP_160624218.1">
    <property type="nucleotide sequence ID" value="NZ_WUUQ01000001.1"/>
</dbReference>
<dbReference type="Gene3D" id="1.20.1560.10">
    <property type="entry name" value="ABC transporter type 1, transmembrane domain"/>
    <property type="match status" value="1"/>
</dbReference>
<reference evidence="10 11" key="1">
    <citation type="submission" date="2019-12" db="EMBL/GenBank/DDBJ databases">
        <authorList>
            <person name="Yang R."/>
        </authorList>
    </citation>
    <scope>NUCLEOTIDE SEQUENCE [LARGE SCALE GENOMIC DNA]</scope>
    <source>
        <strain evidence="10 11">DONG20-135</strain>
    </source>
</reference>
<feature type="transmembrane region" description="Helical" evidence="7">
    <location>
        <begin position="137"/>
        <end position="163"/>
    </location>
</feature>
<evidence type="ECO:0000256" key="1">
    <source>
        <dbReference type="ARBA" id="ARBA00004651"/>
    </source>
</evidence>
<evidence type="ECO:0000256" key="3">
    <source>
        <dbReference type="ARBA" id="ARBA00022741"/>
    </source>
</evidence>
<dbReference type="GO" id="GO:0005886">
    <property type="term" value="C:plasma membrane"/>
    <property type="evidence" value="ECO:0007669"/>
    <property type="project" value="UniProtKB-SubCell"/>
</dbReference>
<dbReference type="Pfam" id="PF00664">
    <property type="entry name" value="ABC_membrane"/>
    <property type="match status" value="1"/>
</dbReference>
<keyword evidence="5 7" id="KW-1133">Transmembrane helix</keyword>
<dbReference type="PROSITE" id="PS50893">
    <property type="entry name" value="ABC_TRANSPORTER_2"/>
    <property type="match status" value="1"/>
</dbReference>
<dbReference type="GO" id="GO:0005524">
    <property type="term" value="F:ATP binding"/>
    <property type="evidence" value="ECO:0007669"/>
    <property type="project" value="UniProtKB-KW"/>
</dbReference>
<gene>
    <name evidence="10" type="ORF">GSF08_02085</name>
</gene>
<feature type="transmembrane region" description="Helical" evidence="7">
    <location>
        <begin position="12"/>
        <end position="33"/>
    </location>
</feature>
<dbReference type="GO" id="GO:0016887">
    <property type="term" value="F:ATP hydrolysis activity"/>
    <property type="evidence" value="ECO:0007669"/>
    <property type="project" value="InterPro"/>
</dbReference>
<keyword evidence="4 10" id="KW-0067">ATP-binding</keyword>
<dbReference type="InterPro" id="IPR003593">
    <property type="entry name" value="AAA+_ATPase"/>
</dbReference>
<dbReference type="SUPFAM" id="SSF90123">
    <property type="entry name" value="ABC transporter transmembrane region"/>
    <property type="match status" value="1"/>
</dbReference>
<protein>
    <submittedName>
        <fullName evidence="10">ATP-binding cassette domain-containing protein</fullName>
    </submittedName>
</protein>
<evidence type="ECO:0000256" key="6">
    <source>
        <dbReference type="ARBA" id="ARBA00023136"/>
    </source>
</evidence>
<dbReference type="CDD" id="cd07346">
    <property type="entry name" value="ABC_6TM_exporters"/>
    <property type="match status" value="1"/>
</dbReference>
<comment type="caution">
    <text evidence="10">The sequence shown here is derived from an EMBL/GenBank/DDBJ whole genome shotgun (WGS) entry which is preliminary data.</text>
</comment>
<dbReference type="PANTHER" id="PTHR43394">
    <property type="entry name" value="ATP-DEPENDENT PERMEASE MDL1, MITOCHONDRIAL"/>
    <property type="match status" value="1"/>
</dbReference>
<evidence type="ECO:0000313" key="11">
    <source>
        <dbReference type="Proteomes" id="UP000434036"/>
    </source>
</evidence>
<dbReference type="InterPro" id="IPR011527">
    <property type="entry name" value="ABC1_TM_dom"/>
</dbReference>
<evidence type="ECO:0000256" key="7">
    <source>
        <dbReference type="SAM" id="Phobius"/>
    </source>
</evidence>
<reference evidence="10 11" key="2">
    <citation type="submission" date="2020-01" db="EMBL/GenBank/DDBJ databases">
        <title>Clostridiaceae sp. nov. isolated from the gut of human by culturomics.</title>
        <authorList>
            <person name="Chang Y."/>
        </authorList>
    </citation>
    <scope>NUCLEOTIDE SEQUENCE [LARGE SCALE GENOMIC DNA]</scope>
    <source>
        <strain evidence="10 11">DONG20-135</strain>
    </source>
</reference>
<dbReference type="Pfam" id="PF00005">
    <property type="entry name" value="ABC_tran"/>
    <property type="match status" value="1"/>
</dbReference>
<dbReference type="SUPFAM" id="SSF52540">
    <property type="entry name" value="P-loop containing nucleoside triphosphate hydrolases"/>
    <property type="match status" value="1"/>
</dbReference>